<evidence type="ECO:0000313" key="2">
    <source>
        <dbReference type="Proteomes" id="UP000576082"/>
    </source>
</evidence>
<name>A0A7X9P1B8_9BACT</name>
<reference evidence="1 2" key="1">
    <citation type="submission" date="2020-04" db="EMBL/GenBank/DDBJ databases">
        <title>Flammeovirga sp. SR4, a novel species isolated from seawater.</title>
        <authorList>
            <person name="Wang X."/>
        </authorList>
    </citation>
    <scope>NUCLEOTIDE SEQUENCE [LARGE SCALE GENOMIC DNA]</scope>
    <source>
        <strain evidence="1 2">ATCC 23126</strain>
    </source>
</reference>
<dbReference type="Proteomes" id="UP000576082">
    <property type="component" value="Unassembled WGS sequence"/>
</dbReference>
<accession>A0A7X9P1B8</accession>
<dbReference type="EMBL" id="JABANE010000012">
    <property type="protein sequence ID" value="NME67615.1"/>
    <property type="molecule type" value="Genomic_DNA"/>
</dbReference>
<sequence length="232" mass="27237">MEKSKNRKDILEISKAWDEAKKQTITLYRREIDEDIQLFEEIQKDEKFVAFTNYFDENDTIAFQILNDLSESWAIYTNYRKSHKDRVKLIRRNFWEQYLVNEQSNPNSKYFIKIGSLHAGKKDLSFGNYDIGALTEELAQLNNSKSLNICIKVGYYDGDDEYKKMLMPFTNFAQLEQWTIIDLSSIQSEIKSGKLSIIGIKNYNEVAKTLDNYDLIIIPPNDYDPTPNYTSQ</sequence>
<dbReference type="RefSeq" id="WP_169655952.1">
    <property type="nucleotide sequence ID" value="NZ_JABANE010000012.1"/>
</dbReference>
<protein>
    <submittedName>
        <fullName evidence="1">Uncharacterized protein</fullName>
    </submittedName>
</protein>
<organism evidence="1 2">
    <name type="scientific">Flammeovirga aprica JL-4</name>
    <dbReference type="NCBI Taxonomy" id="694437"/>
    <lineage>
        <taxon>Bacteria</taxon>
        <taxon>Pseudomonadati</taxon>
        <taxon>Bacteroidota</taxon>
        <taxon>Cytophagia</taxon>
        <taxon>Cytophagales</taxon>
        <taxon>Flammeovirgaceae</taxon>
        <taxon>Flammeovirga</taxon>
    </lineage>
</organism>
<proteinExistence type="predicted"/>
<dbReference type="AlphaFoldDB" id="A0A7X9P1B8"/>
<keyword evidence="2" id="KW-1185">Reference proteome</keyword>
<comment type="caution">
    <text evidence="1">The sequence shown here is derived from an EMBL/GenBank/DDBJ whole genome shotgun (WGS) entry which is preliminary data.</text>
</comment>
<evidence type="ECO:0000313" key="1">
    <source>
        <dbReference type="EMBL" id="NME67615.1"/>
    </source>
</evidence>
<gene>
    <name evidence="1" type="ORF">HHU12_06525</name>
</gene>